<sequence>MTDTDARARKLQLKPGSTLWIWPVGTATEHLAVSGFEGTDIDEADVAIIFAANQAEVDEVLAEHGDALAKTRVVWIVYAKGNKTDMNRDTLWVQLAEHGFKAVSQVSYSTTLSALRVRLLKDSERAPA</sequence>
<organism evidence="1 2">
    <name type="scientific">Tessaracoccus bendigoensis DSM 12906</name>
    <dbReference type="NCBI Taxonomy" id="1123357"/>
    <lineage>
        <taxon>Bacteria</taxon>
        <taxon>Bacillati</taxon>
        <taxon>Actinomycetota</taxon>
        <taxon>Actinomycetes</taxon>
        <taxon>Propionibacteriales</taxon>
        <taxon>Propionibacteriaceae</taxon>
        <taxon>Tessaracoccus</taxon>
    </lineage>
</organism>
<evidence type="ECO:0000313" key="1">
    <source>
        <dbReference type="EMBL" id="SHI49158.1"/>
    </source>
</evidence>
<keyword evidence="2" id="KW-1185">Reference proteome</keyword>
<dbReference type="OrthoDB" id="9800461at2"/>
<reference evidence="1 2" key="1">
    <citation type="submission" date="2016-11" db="EMBL/GenBank/DDBJ databases">
        <authorList>
            <person name="Jaros S."/>
            <person name="Januszkiewicz K."/>
            <person name="Wedrychowicz H."/>
        </authorList>
    </citation>
    <scope>NUCLEOTIDE SEQUENCE [LARGE SCALE GENOMIC DNA]</scope>
    <source>
        <strain evidence="1 2">DSM 12906</strain>
    </source>
</reference>
<dbReference type="STRING" id="1123357.SAMN02745244_00463"/>
<protein>
    <recommendedName>
        <fullName evidence="3">DUF3052 domain-containing protein</fullName>
    </recommendedName>
</protein>
<dbReference type="Proteomes" id="UP000184512">
    <property type="component" value="Unassembled WGS sequence"/>
</dbReference>
<name>A0A1M6BKQ2_9ACTN</name>
<evidence type="ECO:0000313" key="2">
    <source>
        <dbReference type="Proteomes" id="UP000184512"/>
    </source>
</evidence>
<dbReference type="EMBL" id="FQZG01000007">
    <property type="protein sequence ID" value="SHI49158.1"/>
    <property type="molecule type" value="Genomic_DNA"/>
</dbReference>
<dbReference type="AlphaFoldDB" id="A0A1M6BKQ2"/>
<dbReference type="RefSeq" id="WP_073185944.1">
    <property type="nucleotide sequence ID" value="NZ_FQZG01000007.1"/>
</dbReference>
<evidence type="ECO:0008006" key="3">
    <source>
        <dbReference type="Google" id="ProtNLM"/>
    </source>
</evidence>
<accession>A0A1M6BKQ2</accession>
<proteinExistence type="predicted"/>
<gene>
    <name evidence="1" type="ORF">SAMN02745244_00463</name>
</gene>